<dbReference type="AlphaFoldDB" id="A0A6J7L2G3"/>
<feature type="transmembrane region" description="Helical" evidence="1">
    <location>
        <begin position="56"/>
        <end position="73"/>
    </location>
</feature>
<organism evidence="2">
    <name type="scientific">freshwater metagenome</name>
    <dbReference type="NCBI Taxonomy" id="449393"/>
    <lineage>
        <taxon>unclassified sequences</taxon>
        <taxon>metagenomes</taxon>
        <taxon>ecological metagenomes</taxon>
    </lineage>
</organism>
<accession>A0A6J7L2G3</accession>
<sequence>MRTLVCSGTSFLLAVLWFDLMFDTQVLGKSGATLPEETLDSISRYYSRVTTTARPMNRLVGLAMLGTLIALVVQVQKNQIPSSRGIISLILAVLAISIALGRTLRNAIRLGRQDEDLVTQSRIARLVLRDHLFCFVALGSLLMLQLMPL</sequence>
<evidence type="ECO:0000256" key="1">
    <source>
        <dbReference type="SAM" id="Phobius"/>
    </source>
</evidence>
<gene>
    <name evidence="2" type="ORF">UFOPK3789_01220</name>
</gene>
<keyword evidence="1" id="KW-0472">Membrane</keyword>
<keyword evidence="1" id="KW-0812">Transmembrane</keyword>
<dbReference type="EMBL" id="CAFBNL010000091">
    <property type="protein sequence ID" value="CAB4959904.1"/>
    <property type="molecule type" value="Genomic_DNA"/>
</dbReference>
<feature type="transmembrane region" description="Helical" evidence="1">
    <location>
        <begin position="123"/>
        <end position="144"/>
    </location>
</feature>
<dbReference type="Pfam" id="PF08229">
    <property type="entry name" value="SHR3_chaperone"/>
    <property type="match status" value="1"/>
</dbReference>
<keyword evidence="1" id="KW-1133">Transmembrane helix</keyword>
<dbReference type="InterPro" id="IPR013248">
    <property type="entry name" value="Psh3/Shr3"/>
</dbReference>
<proteinExistence type="predicted"/>
<name>A0A6J7L2G3_9ZZZZ</name>
<evidence type="ECO:0000313" key="2">
    <source>
        <dbReference type="EMBL" id="CAB4959904.1"/>
    </source>
</evidence>
<reference evidence="2" key="1">
    <citation type="submission" date="2020-05" db="EMBL/GenBank/DDBJ databases">
        <authorList>
            <person name="Chiriac C."/>
            <person name="Salcher M."/>
            <person name="Ghai R."/>
            <person name="Kavagutti S V."/>
        </authorList>
    </citation>
    <scope>NUCLEOTIDE SEQUENCE</scope>
</reference>
<feature type="transmembrane region" description="Helical" evidence="1">
    <location>
        <begin position="85"/>
        <end position="103"/>
    </location>
</feature>
<protein>
    <submittedName>
        <fullName evidence="2">Unannotated protein</fullName>
    </submittedName>
</protein>